<gene>
    <name evidence="2" type="ORF">CGL56_04895</name>
</gene>
<protein>
    <submittedName>
        <fullName evidence="2">Uncharacterized protein</fullName>
    </submittedName>
</protein>
<dbReference type="OrthoDB" id="71876at2"/>
<accession>A0A2G0CK82</accession>
<dbReference type="RefSeq" id="WP_099105354.1">
    <property type="nucleotide sequence ID" value="NZ_JAATJF010000001.1"/>
</dbReference>
<feature type="chain" id="PRO_5013786903" evidence="1">
    <location>
        <begin position="21"/>
        <end position="142"/>
    </location>
</feature>
<keyword evidence="1" id="KW-0732">Signal</keyword>
<name>A0A2G0CK82_9BACT</name>
<comment type="caution">
    <text evidence="2">The sequence shown here is derived from an EMBL/GenBank/DDBJ whole genome shotgun (WGS) entry which is preliminary data.</text>
</comment>
<reference evidence="2 3" key="1">
    <citation type="submission" date="2017-10" db="EMBL/GenBank/DDBJ databases">
        <title>The draft genome sequence of Lewinella marina KCTC 32374.</title>
        <authorList>
            <person name="Wang K."/>
        </authorList>
    </citation>
    <scope>NUCLEOTIDE SEQUENCE [LARGE SCALE GENOMIC DNA]</scope>
    <source>
        <strain evidence="2 3">MKG-38</strain>
    </source>
</reference>
<keyword evidence="3" id="KW-1185">Reference proteome</keyword>
<feature type="signal peptide" evidence="1">
    <location>
        <begin position="1"/>
        <end position="20"/>
    </location>
</feature>
<evidence type="ECO:0000313" key="3">
    <source>
        <dbReference type="Proteomes" id="UP000226437"/>
    </source>
</evidence>
<proteinExistence type="predicted"/>
<dbReference type="Proteomes" id="UP000226437">
    <property type="component" value="Unassembled WGS sequence"/>
</dbReference>
<evidence type="ECO:0000313" key="2">
    <source>
        <dbReference type="EMBL" id="PHL00375.1"/>
    </source>
</evidence>
<dbReference type="EMBL" id="PDLO01000001">
    <property type="protein sequence ID" value="PHL00375.1"/>
    <property type="molecule type" value="Genomic_DNA"/>
</dbReference>
<sequence length="142" mass="15888">MYIRFMFLFALLGLNAVAVAQCEQESIRTQISNVTDQMAEIGYEMVYLTRCGSLGEGESAIHDVELYGGVPYKIFAVCDGDCPDLDLQLYDDKGKLVDDDTLEDYTPIVEVNPPAEATYHAKVIMYDCEVAPCYYAIRVMAE</sequence>
<evidence type="ECO:0000256" key="1">
    <source>
        <dbReference type="SAM" id="SignalP"/>
    </source>
</evidence>
<dbReference type="AlphaFoldDB" id="A0A2G0CK82"/>
<organism evidence="2 3">
    <name type="scientific">Neolewinella marina</name>
    <dbReference type="NCBI Taxonomy" id="438751"/>
    <lineage>
        <taxon>Bacteria</taxon>
        <taxon>Pseudomonadati</taxon>
        <taxon>Bacteroidota</taxon>
        <taxon>Saprospiria</taxon>
        <taxon>Saprospirales</taxon>
        <taxon>Lewinellaceae</taxon>
        <taxon>Neolewinella</taxon>
    </lineage>
</organism>